<dbReference type="AlphaFoldDB" id="A0A6A6TCK0"/>
<evidence type="ECO:0000313" key="2">
    <source>
        <dbReference type="Proteomes" id="UP000799324"/>
    </source>
</evidence>
<dbReference type="Proteomes" id="UP000799324">
    <property type="component" value="Unassembled WGS sequence"/>
</dbReference>
<accession>A0A6A6TCK0</accession>
<name>A0A6A6TCK0_9PLEO</name>
<keyword evidence="2" id="KW-1185">Reference proteome</keyword>
<dbReference type="OrthoDB" id="4342612at2759"/>
<sequence>MSASQGVNFADVEYSSPNDAVSIGLFSNDTRTLLPGPKTTATFERISQIEFTANGSITRQFGTGTAWVLTPNDLTIAPIPKTEKPLQLSLVLQKQHNNEPNHWSLFVARQGERGYVYQVKGAHSDAPIMTHRHAANIDLVNTRSFVASCVMASPLSDADAVLVHNYAHSEAPPCARHGETRTENCQGWAYRVLQRLVEHGVVSQATVEYVLTLMEPMKLATQQELGWKEEKVQQVVVTVRERPGTAW</sequence>
<dbReference type="Pfam" id="PF20174">
    <property type="entry name" value="DUF6540"/>
    <property type="match status" value="1"/>
</dbReference>
<gene>
    <name evidence="1" type="ORF">K491DRAFT_677919</name>
</gene>
<reference evidence="1" key="1">
    <citation type="journal article" date="2020" name="Stud. Mycol.">
        <title>101 Dothideomycetes genomes: a test case for predicting lifestyles and emergence of pathogens.</title>
        <authorList>
            <person name="Haridas S."/>
            <person name="Albert R."/>
            <person name="Binder M."/>
            <person name="Bloem J."/>
            <person name="Labutti K."/>
            <person name="Salamov A."/>
            <person name="Andreopoulos B."/>
            <person name="Baker S."/>
            <person name="Barry K."/>
            <person name="Bills G."/>
            <person name="Bluhm B."/>
            <person name="Cannon C."/>
            <person name="Castanera R."/>
            <person name="Culley D."/>
            <person name="Daum C."/>
            <person name="Ezra D."/>
            <person name="Gonzalez J."/>
            <person name="Henrissat B."/>
            <person name="Kuo A."/>
            <person name="Liang C."/>
            <person name="Lipzen A."/>
            <person name="Lutzoni F."/>
            <person name="Magnuson J."/>
            <person name="Mondo S."/>
            <person name="Nolan M."/>
            <person name="Ohm R."/>
            <person name="Pangilinan J."/>
            <person name="Park H.-J."/>
            <person name="Ramirez L."/>
            <person name="Alfaro M."/>
            <person name="Sun H."/>
            <person name="Tritt A."/>
            <person name="Yoshinaga Y."/>
            <person name="Zwiers L.-H."/>
            <person name="Turgeon B."/>
            <person name="Goodwin S."/>
            <person name="Spatafora J."/>
            <person name="Crous P."/>
            <person name="Grigoriev I."/>
        </authorList>
    </citation>
    <scope>NUCLEOTIDE SEQUENCE</scope>
    <source>
        <strain evidence="1">CBS 122681</strain>
    </source>
</reference>
<organism evidence="1 2">
    <name type="scientific">Lophiostoma macrostomum CBS 122681</name>
    <dbReference type="NCBI Taxonomy" id="1314788"/>
    <lineage>
        <taxon>Eukaryota</taxon>
        <taxon>Fungi</taxon>
        <taxon>Dikarya</taxon>
        <taxon>Ascomycota</taxon>
        <taxon>Pezizomycotina</taxon>
        <taxon>Dothideomycetes</taxon>
        <taxon>Pleosporomycetidae</taxon>
        <taxon>Pleosporales</taxon>
        <taxon>Lophiostomataceae</taxon>
        <taxon>Lophiostoma</taxon>
    </lineage>
</organism>
<protein>
    <submittedName>
        <fullName evidence="1">Uncharacterized protein</fullName>
    </submittedName>
</protein>
<proteinExistence type="predicted"/>
<evidence type="ECO:0000313" key="1">
    <source>
        <dbReference type="EMBL" id="KAF2656623.1"/>
    </source>
</evidence>
<dbReference type="InterPro" id="IPR046670">
    <property type="entry name" value="DUF6540"/>
</dbReference>
<dbReference type="EMBL" id="MU004334">
    <property type="protein sequence ID" value="KAF2656623.1"/>
    <property type="molecule type" value="Genomic_DNA"/>
</dbReference>